<dbReference type="Proteomes" id="UP000061587">
    <property type="component" value="Chromosome"/>
</dbReference>
<reference evidence="2 3" key="2">
    <citation type="journal article" date="2016" name="Genome Biol. Evol.">
        <title>Extensive mobilome-driven genome diversification in mouse gut-associated Bacteroides vulgatus mpk.</title>
        <authorList>
            <person name="Lange A."/>
            <person name="Beier S."/>
            <person name="Steimle A."/>
            <person name="Autenrieth I.B."/>
            <person name="Huson D.H."/>
            <person name="Frick J.S."/>
        </authorList>
    </citation>
    <scope>NUCLEOTIDE SEQUENCE [LARGE SCALE GENOMIC DNA]</scope>
    <source>
        <strain evidence="3">mpk</strain>
    </source>
</reference>
<reference evidence="3" key="1">
    <citation type="submission" date="2015-10" db="EMBL/GenBank/DDBJ databases">
        <title>Extensive mobilome-driven genome diversification in gut-associated Bacteroides vulgatus mpk.</title>
        <authorList>
            <person name="Beier S."/>
            <person name="Lange A."/>
            <person name="Huson D.H."/>
            <person name="Frick J.-S."/>
            <person name="Autenrieth I.B."/>
        </authorList>
    </citation>
    <scope>NUCLEOTIDE SEQUENCE [LARGE SCALE GENOMIC DNA]</scope>
    <source>
        <strain evidence="3">mpk</strain>
    </source>
</reference>
<feature type="compositionally biased region" description="Polar residues" evidence="1">
    <location>
        <begin position="47"/>
        <end position="56"/>
    </location>
</feature>
<feature type="region of interest" description="Disordered" evidence="1">
    <location>
        <begin position="34"/>
        <end position="56"/>
    </location>
</feature>
<evidence type="ECO:0000256" key="1">
    <source>
        <dbReference type="SAM" id="MobiDB-lite"/>
    </source>
</evidence>
<protein>
    <submittedName>
        <fullName evidence="2">Uncharacterized protein</fullName>
    </submittedName>
</protein>
<accession>A0A0P0M170</accession>
<evidence type="ECO:0000313" key="2">
    <source>
        <dbReference type="EMBL" id="ALK83423.1"/>
    </source>
</evidence>
<dbReference type="PATRIC" id="fig|821.40.peg.943"/>
<gene>
    <name evidence="2" type="ORF">BvMPK_0805</name>
</gene>
<organism evidence="2 3">
    <name type="scientific">Phocaeicola vulgatus</name>
    <name type="common">Bacteroides vulgatus</name>
    <dbReference type="NCBI Taxonomy" id="821"/>
    <lineage>
        <taxon>Bacteria</taxon>
        <taxon>Pseudomonadati</taxon>
        <taxon>Bacteroidota</taxon>
        <taxon>Bacteroidia</taxon>
        <taxon>Bacteroidales</taxon>
        <taxon>Bacteroidaceae</taxon>
        <taxon>Phocaeicola</taxon>
    </lineage>
</organism>
<sequence>MMLILYFCRKKGIFMVNKKNPFAFKAKQETKKKFGGKRIGKSKLDKANNQLNRRVK</sequence>
<evidence type="ECO:0000313" key="3">
    <source>
        <dbReference type="Proteomes" id="UP000061587"/>
    </source>
</evidence>
<dbReference type="EMBL" id="CP013020">
    <property type="protein sequence ID" value="ALK83423.1"/>
    <property type="molecule type" value="Genomic_DNA"/>
</dbReference>
<dbReference type="AlphaFoldDB" id="A0A0P0M170"/>
<name>A0A0P0M170_PHOVU</name>
<proteinExistence type="predicted"/>